<evidence type="ECO:0000313" key="1">
    <source>
        <dbReference type="EMBL" id="MBW80165.1"/>
    </source>
</evidence>
<protein>
    <submittedName>
        <fullName evidence="1">Putative secreted protein</fullName>
    </submittedName>
</protein>
<name>A0A2M4DRG9_ANODA</name>
<sequence>MRWAALYCTAIHPTVASFRSCISKKASLTACSSRSRTLTRVTRYTGILLKVCQVMRRNATHYCYRGVTVRS</sequence>
<dbReference type="AlphaFoldDB" id="A0A2M4DRG9"/>
<dbReference type="EMBL" id="GGFL01015987">
    <property type="protein sequence ID" value="MBW80165.1"/>
    <property type="molecule type" value="Transcribed_RNA"/>
</dbReference>
<accession>A0A2M4DRG9</accession>
<organism evidence="1">
    <name type="scientific">Anopheles darlingi</name>
    <name type="common">Mosquito</name>
    <dbReference type="NCBI Taxonomy" id="43151"/>
    <lineage>
        <taxon>Eukaryota</taxon>
        <taxon>Metazoa</taxon>
        <taxon>Ecdysozoa</taxon>
        <taxon>Arthropoda</taxon>
        <taxon>Hexapoda</taxon>
        <taxon>Insecta</taxon>
        <taxon>Pterygota</taxon>
        <taxon>Neoptera</taxon>
        <taxon>Endopterygota</taxon>
        <taxon>Diptera</taxon>
        <taxon>Nematocera</taxon>
        <taxon>Culicoidea</taxon>
        <taxon>Culicidae</taxon>
        <taxon>Anophelinae</taxon>
        <taxon>Anopheles</taxon>
    </lineage>
</organism>
<proteinExistence type="predicted"/>
<reference evidence="1" key="1">
    <citation type="submission" date="2018-01" db="EMBL/GenBank/DDBJ databases">
        <title>An insight into the sialome of Amazonian anophelines.</title>
        <authorList>
            <person name="Ribeiro J.M."/>
            <person name="Scarpassa V."/>
            <person name="Calvo E."/>
        </authorList>
    </citation>
    <scope>NUCLEOTIDE SEQUENCE</scope>
</reference>